<evidence type="ECO:0000313" key="2">
    <source>
        <dbReference type="EMBL" id="SEK53960.1"/>
    </source>
</evidence>
<evidence type="ECO:0000256" key="1">
    <source>
        <dbReference type="SAM" id="MobiDB-lite"/>
    </source>
</evidence>
<dbReference type="EMBL" id="FOAN01000001">
    <property type="protein sequence ID" value="SEK53960.1"/>
    <property type="molecule type" value="Genomic_DNA"/>
</dbReference>
<dbReference type="AlphaFoldDB" id="A0A1H7HXT1"/>
<feature type="region of interest" description="Disordered" evidence="1">
    <location>
        <begin position="1"/>
        <end position="24"/>
    </location>
</feature>
<gene>
    <name evidence="2" type="ORF">SAMN04515666_101769</name>
</gene>
<organism evidence="2 3">
    <name type="scientific">Bosea lupini</name>
    <dbReference type="NCBI Taxonomy" id="1036779"/>
    <lineage>
        <taxon>Bacteria</taxon>
        <taxon>Pseudomonadati</taxon>
        <taxon>Pseudomonadota</taxon>
        <taxon>Alphaproteobacteria</taxon>
        <taxon>Hyphomicrobiales</taxon>
        <taxon>Boseaceae</taxon>
        <taxon>Bosea</taxon>
    </lineage>
</organism>
<dbReference type="PANTHER" id="PTHR36931:SF1">
    <property type="entry name" value="UPF0153 PROTEIN YEIW"/>
    <property type="match status" value="1"/>
</dbReference>
<accession>A0A1H7HXT1</accession>
<dbReference type="STRING" id="1036779.SAMN04515666_101769"/>
<sequence>MIRARFGRSSLPGRRAIAESSQAGTMRSGRTLNHLVPGRDCGDCVACCEVLHIVDPEVGKPAGIMCRHNTGNGCGIHATRPEICRCWFCLWRRIDAMPDEARPDRCGVIFCLEGEGDHPNPFARFCVVARPVGSSRALRSELVRQVIAMFARQGELPVWVHRHGVRSLIHPPPELADAIERPEKRRSRPSCLLRWTGAGAIVLLGRRIEWAPRRLLSANAFWR</sequence>
<keyword evidence="3" id="KW-1185">Reference proteome</keyword>
<proteinExistence type="predicted"/>
<dbReference type="InterPro" id="IPR052572">
    <property type="entry name" value="UPF0153_domain"/>
</dbReference>
<name>A0A1H7HXT1_9HYPH</name>
<dbReference type="Proteomes" id="UP000199664">
    <property type="component" value="Unassembled WGS sequence"/>
</dbReference>
<protein>
    <submittedName>
        <fullName evidence="2">Uncharacterized protein</fullName>
    </submittedName>
</protein>
<dbReference type="PANTHER" id="PTHR36931">
    <property type="entry name" value="UPF0153 PROTEIN YEIW"/>
    <property type="match status" value="1"/>
</dbReference>
<reference evidence="3" key="1">
    <citation type="submission" date="2016-10" db="EMBL/GenBank/DDBJ databases">
        <authorList>
            <person name="Varghese N."/>
            <person name="Submissions S."/>
        </authorList>
    </citation>
    <scope>NUCLEOTIDE SEQUENCE [LARGE SCALE GENOMIC DNA]</scope>
    <source>
        <strain evidence="3">LMG 26383,CCUG 61248,R- 45681</strain>
    </source>
</reference>
<evidence type="ECO:0000313" key="3">
    <source>
        <dbReference type="Proteomes" id="UP000199664"/>
    </source>
</evidence>